<proteinExistence type="predicted"/>
<reference evidence="2" key="1">
    <citation type="submission" date="2021-05" db="EMBL/GenBank/DDBJ databases">
        <authorList>
            <person name="Alioto T."/>
            <person name="Alioto T."/>
            <person name="Gomez Garrido J."/>
        </authorList>
    </citation>
    <scope>NUCLEOTIDE SEQUENCE</scope>
</reference>
<protein>
    <submittedName>
        <fullName evidence="2">Uncharacterized protein</fullName>
    </submittedName>
</protein>
<keyword evidence="1" id="KW-0812">Transmembrane</keyword>
<keyword evidence="1" id="KW-1133">Transmembrane helix</keyword>
<organism evidence="2">
    <name type="scientific">Cacopsylla melanoneura</name>
    <dbReference type="NCBI Taxonomy" id="428564"/>
    <lineage>
        <taxon>Eukaryota</taxon>
        <taxon>Metazoa</taxon>
        <taxon>Ecdysozoa</taxon>
        <taxon>Arthropoda</taxon>
        <taxon>Hexapoda</taxon>
        <taxon>Insecta</taxon>
        <taxon>Pterygota</taxon>
        <taxon>Neoptera</taxon>
        <taxon>Paraneoptera</taxon>
        <taxon>Hemiptera</taxon>
        <taxon>Sternorrhyncha</taxon>
        <taxon>Psylloidea</taxon>
        <taxon>Psyllidae</taxon>
        <taxon>Psyllinae</taxon>
        <taxon>Cacopsylla</taxon>
    </lineage>
</organism>
<accession>A0A8D8QUP8</accession>
<dbReference type="EMBL" id="HBUF01103616">
    <property type="protein sequence ID" value="CAG6638710.1"/>
    <property type="molecule type" value="Transcribed_RNA"/>
</dbReference>
<name>A0A8D8QUP8_9HEMI</name>
<feature type="transmembrane region" description="Helical" evidence="1">
    <location>
        <begin position="26"/>
        <end position="44"/>
    </location>
</feature>
<keyword evidence="1" id="KW-0472">Membrane</keyword>
<evidence type="ECO:0000313" key="2">
    <source>
        <dbReference type="EMBL" id="CAG6638710.1"/>
    </source>
</evidence>
<evidence type="ECO:0000256" key="1">
    <source>
        <dbReference type="SAM" id="Phobius"/>
    </source>
</evidence>
<dbReference type="AlphaFoldDB" id="A0A8D8QUP8"/>
<sequence>MLNNDQSTSSTDSQSHSVPTANQIDFYIDSFLLFHGFIFLKVATIRRAVFSSFRTCATDQTDGLNWRNFQSRLHEIKITNNQLEEHVSSFKPRVVLKRVGISDASRVGLPRLFCKRVRVFFVARTGFGWFYLV</sequence>